<dbReference type="InterPro" id="IPR045857">
    <property type="entry name" value="O16G_dom_2"/>
</dbReference>
<dbReference type="InterPro" id="IPR017853">
    <property type="entry name" value="GH"/>
</dbReference>
<dbReference type="Pfam" id="PF22157">
    <property type="entry name" value="SupH-like_C"/>
    <property type="match status" value="1"/>
</dbReference>
<dbReference type="SMART" id="SM00642">
    <property type="entry name" value="Aamy"/>
    <property type="match status" value="1"/>
</dbReference>
<dbReference type="CDD" id="cd11334">
    <property type="entry name" value="AmyAc_TreS"/>
    <property type="match status" value="1"/>
</dbReference>
<accession>A0ABY3RYM6</accession>
<dbReference type="SUPFAM" id="SSF51445">
    <property type="entry name" value="(Trans)glycosidases"/>
    <property type="match status" value="1"/>
</dbReference>
<dbReference type="Proteomes" id="UP001199642">
    <property type="component" value="Chromosome"/>
</dbReference>
<dbReference type="EMBL" id="CP082781">
    <property type="protein sequence ID" value="UGS27637.1"/>
    <property type="molecule type" value="Genomic_DNA"/>
</dbReference>
<dbReference type="Gene3D" id="2.60.40.1180">
    <property type="entry name" value="Golgi alpha-mannosidase II"/>
    <property type="match status" value="1"/>
</dbReference>
<organism evidence="2 3">
    <name type="scientific">Microbacterium resistens</name>
    <dbReference type="NCBI Taxonomy" id="156977"/>
    <lineage>
        <taxon>Bacteria</taxon>
        <taxon>Bacillati</taxon>
        <taxon>Actinomycetota</taxon>
        <taxon>Actinomycetes</taxon>
        <taxon>Micrococcales</taxon>
        <taxon>Microbacteriaceae</taxon>
        <taxon>Microbacterium</taxon>
    </lineage>
</organism>
<evidence type="ECO:0000313" key="2">
    <source>
        <dbReference type="EMBL" id="UGS27637.1"/>
    </source>
</evidence>
<feature type="domain" description="Glycosyl hydrolase family 13 catalytic" evidence="1">
    <location>
        <begin position="18"/>
        <end position="415"/>
    </location>
</feature>
<dbReference type="Pfam" id="PF00128">
    <property type="entry name" value="Alpha-amylase"/>
    <property type="match status" value="2"/>
</dbReference>
<reference evidence="2 3" key="1">
    <citation type="submission" date="2023-01" db="EMBL/GenBank/DDBJ databases">
        <title>Characterization of estradiol degrading bacteria Microbacterium sp. MZT7 and reveal degrading genes through genome analysis.</title>
        <authorList>
            <person name="Hao P."/>
            <person name="Gao Y."/>
        </authorList>
    </citation>
    <scope>NUCLEOTIDE SEQUENCE [LARGE SCALE GENOMIC DNA]</scope>
    <source>
        <strain evidence="2 3">MZT7</strain>
    </source>
</reference>
<dbReference type="InterPro" id="IPR054049">
    <property type="entry name" value="SupH-like_C"/>
</dbReference>
<evidence type="ECO:0000259" key="1">
    <source>
        <dbReference type="SMART" id="SM00642"/>
    </source>
</evidence>
<evidence type="ECO:0000313" key="3">
    <source>
        <dbReference type="Proteomes" id="UP001199642"/>
    </source>
</evidence>
<name>A0ABY3RYM6_9MICO</name>
<dbReference type="SUPFAM" id="SSF51011">
    <property type="entry name" value="Glycosyl hydrolase domain"/>
    <property type="match status" value="1"/>
</dbReference>
<dbReference type="PANTHER" id="PTHR10357:SF219">
    <property type="entry name" value="MALTOSE ALPHA-D-GLUCOSYLTRANSFERASE"/>
    <property type="match status" value="1"/>
</dbReference>
<dbReference type="Gene3D" id="3.20.20.80">
    <property type="entry name" value="Glycosidases"/>
    <property type="match status" value="1"/>
</dbReference>
<dbReference type="Gene3D" id="3.90.400.10">
    <property type="entry name" value="Oligo-1,6-glucosidase, Domain 2"/>
    <property type="match status" value="1"/>
</dbReference>
<dbReference type="PANTHER" id="PTHR10357">
    <property type="entry name" value="ALPHA-AMYLASE FAMILY MEMBER"/>
    <property type="match status" value="1"/>
</dbReference>
<dbReference type="InterPro" id="IPR013780">
    <property type="entry name" value="Glyco_hydro_b"/>
</dbReference>
<dbReference type="InterPro" id="IPR006047">
    <property type="entry name" value="GH13_cat_dom"/>
</dbReference>
<dbReference type="RefSeq" id="WP_231820964.1">
    <property type="nucleotide sequence ID" value="NZ_CP082781.1"/>
</dbReference>
<proteinExistence type="predicted"/>
<keyword evidence="3" id="KW-1185">Reference proteome</keyword>
<protein>
    <submittedName>
        <fullName evidence="2">Alpha-amylase family protein</fullName>
    </submittedName>
</protein>
<sequence length="549" mass="61971">MKPADVSDLWWRTAVVYCLDVETFQDSNGDGIGDFPGLSSRIEHLVELGVTCVWLLPFHPSPNRDDGYDISDHYGVDPRLGTAGDVVEFLRIAHDRGIRVIMDLVLNHTSDRHPWFRSARRSPDSPFRDYYVWSDDPPRAGRHPVFPGEEDDVWTFDEKAGQYYHHSFHRFQPDLNLAHPAVRAEFARIVGYWLELGVDGFRLDAVPFLIGPPGAADHADPHAFLRELRRFIGRRRGDAVLLGEVGLSHADQVEYFGTRGTELDLQFDFDTMTATFLALARREAEPLRAILGSRPLVDASQGWAMFLRNHDELTVELREPDEREDVFAAFAPDERQRVYDRGITRRLAPLLDGDPRRLRLAYSLLFSAPGAPVLLYGEEIGMGEIPRTPDRLAVRTPMQWTAEPAAGFSTARRSRLVRRLPDDGYAPRHVSVQEQQNDPGSLLAFVRRLIARYRATPEIAWGRTEVLPADDPAVFSHAQIEDDRVFLAVHNLSESACSVRVDLRSLPPHGPLRDILGTGAPAADAEERTMTIDLDAYGFRWFLGDRGQG</sequence>
<gene>
    <name evidence="2" type="ORF">K8F61_05475</name>
</gene>